<feature type="domain" description="Peptidase S1" evidence="3">
    <location>
        <begin position="25"/>
        <end position="73"/>
    </location>
</feature>
<dbReference type="SUPFAM" id="SSF50494">
    <property type="entry name" value="Trypsin-like serine proteases"/>
    <property type="match status" value="2"/>
</dbReference>
<dbReference type="InterPro" id="IPR009003">
    <property type="entry name" value="Peptidase_S1_PA"/>
</dbReference>
<sequence length="183" mass="19247">MRSLFVFALLLVAVAAVVPRDQRVVGSELATVGQFPYTVGLITRINLLLTGQCAGSLVSANFILTAARCVAGPAIAPSVLAEDAPKGRVVGGDLAAVGQFPYSVGLITHSTSIFTGRCAGSLISANYVLTAASCVQRFVLKDVPLGIRVNPNFSLYLTVPPQHLRTSEDFASTINRKRDGNVC</sequence>
<name>A0A182YD47_ANOST</name>
<dbReference type="STRING" id="30069.A0A182YD47"/>
<organism evidence="4 5">
    <name type="scientific">Anopheles stephensi</name>
    <name type="common">Indo-Pakistan malaria mosquito</name>
    <dbReference type="NCBI Taxonomy" id="30069"/>
    <lineage>
        <taxon>Eukaryota</taxon>
        <taxon>Metazoa</taxon>
        <taxon>Ecdysozoa</taxon>
        <taxon>Arthropoda</taxon>
        <taxon>Hexapoda</taxon>
        <taxon>Insecta</taxon>
        <taxon>Pterygota</taxon>
        <taxon>Neoptera</taxon>
        <taxon>Endopterygota</taxon>
        <taxon>Diptera</taxon>
        <taxon>Nematocera</taxon>
        <taxon>Culicoidea</taxon>
        <taxon>Culicidae</taxon>
        <taxon>Anophelinae</taxon>
        <taxon>Anopheles</taxon>
    </lineage>
</organism>
<evidence type="ECO:0000256" key="1">
    <source>
        <dbReference type="ARBA" id="ARBA00023157"/>
    </source>
</evidence>
<dbReference type="GO" id="GO:0004252">
    <property type="term" value="F:serine-type endopeptidase activity"/>
    <property type="evidence" value="ECO:0007669"/>
    <property type="project" value="InterPro"/>
</dbReference>
<dbReference type="Gene3D" id="2.40.10.10">
    <property type="entry name" value="Trypsin-like serine proteases"/>
    <property type="match status" value="2"/>
</dbReference>
<evidence type="ECO:0000256" key="2">
    <source>
        <dbReference type="ARBA" id="ARBA00024195"/>
    </source>
</evidence>
<dbReference type="EnsemblMetazoa" id="ASTEI06383-RA">
    <property type="protein sequence ID" value="ASTEI06383-PA"/>
    <property type="gene ID" value="ASTEI06383"/>
</dbReference>
<dbReference type="AlphaFoldDB" id="A0A182YD47"/>
<dbReference type="VEuPathDB" id="VectorBase:ASTE016398"/>
<dbReference type="InterPro" id="IPR043504">
    <property type="entry name" value="Peptidase_S1_PA_chymotrypsin"/>
</dbReference>
<keyword evidence="1" id="KW-1015">Disulfide bond</keyword>
<dbReference type="Pfam" id="PF00089">
    <property type="entry name" value="Trypsin"/>
    <property type="match status" value="2"/>
</dbReference>
<evidence type="ECO:0000313" key="4">
    <source>
        <dbReference type="EnsemblMetazoa" id="ASTEI06383-PA"/>
    </source>
</evidence>
<evidence type="ECO:0000313" key="5">
    <source>
        <dbReference type="Proteomes" id="UP000076408"/>
    </source>
</evidence>
<accession>A0A182YD47</accession>
<dbReference type="GO" id="GO:0006508">
    <property type="term" value="P:proteolysis"/>
    <property type="evidence" value="ECO:0007669"/>
    <property type="project" value="InterPro"/>
</dbReference>
<dbReference type="VEuPathDB" id="VectorBase:ASTEI06383"/>
<dbReference type="PANTHER" id="PTHR24250">
    <property type="entry name" value="CHYMOTRYPSIN-RELATED"/>
    <property type="match status" value="1"/>
</dbReference>
<dbReference type="Proteomes" id="UP000076408">
    <property type="component" value="Unassembled WGS sequence"/>
</dbReference>
<reference evidence="4" key="2">
    <citation type="submission" date="2020-05" db="UniProtKB">
        <authorList>
            <consortium name="EnsemblMetazoa"/>
        </authorList>
    </citation>
    <scope>IDENTIFICATION</scope>
    <source>
        <strain evidence="4">Indian</strain>
    </source>
</reference>
<protein>
    <recommendedName>
        <fullName evidence="3">Peptidase S1 domain-containing protein</fullName>
    </recommendedName>
</protein>
<dbReference type="VEuPathDB" id="VectorBase:ASTEI20_032566"/>
<proteinExistence type="inferred from homology"/>
<evidence type="ECO:0000259" key="3">
    <source>
        <dbReference type="Pfam" id="PF00089"/>
    </source>
</evidence>
<reference evidence="5" key="1">
    <citation type="journal article" date="2014" name="Genome Biol.">
        <title>Genome analysis of a major urban malaria vector mosquito, Anopheles stephensi.</title>
        <authorList>
            <person name="Jiang X."/>
            <person name="Peery A."/>
            <person name="Hall A.B."/>
            <person name="Sharma A."/>
            <person name="Chen X.G."/>
            <person name="Waterhouse R.M."/>
            <person name="Komissarov A."/>
            <person name="Riehle M.M."/>
            <person name="Shouche Y."/>
            <person name="Sharakhova M.V."/>
            <person name="Lawson D."/>
            <person name="Pakpour N."/>
            <person name="Arensburger P."/>
            <person name="Davidson V.L."/>
            <person name="Eiglmeier K."/>
            <person name="Emrich S."/>
            <person name="George P."/>
            <person name="Kennedy R.C."/>
            <person name="Mane S.P."/>
            <person name="Maslen G."/>
            <person name="Oringanje C."/>
            <person name="Qi Y."/>
            <person name="Settlage R."/>
            <person name="Tojo M."/>
            <person name="Tubio J.M."/>
            <person name="Unger M.F."/>
            <person name="Wang B."/>
            <person name="Vernick K.D."/>
            <person name="Ribeiro J.M."/>
            <person name="James A.A."/>
            <person name="Michel K."/>
            <person name="Riehle M.A."/>
            <person name="Luckhart S."/>
            <person name="Sharakhov I.V."/>
            <person name="Tu Z."/>
        </authorList>
    </citation>
    <scope>NUCLEOTIDE SEQUENCE [LARGE SCALE GENOMIC DNA]</scope>
    <source>
        <strain evidence="5">Indian</strain>
    </source>
</reference>
<comment type="similarity">
    <text evidence="2">Belongs to the peptidase S1 family. CLIP subfamily.</text>
</comment>
<dbReference type="InterPro" id="IPR001254">
    <property type="entry name" value="Trypsin_dom"/>
</dbReference>
<keyword evidence="5" id="KW-1185">Reference proteome</keyword>
<dbReference type="PANTHER" id="PTHR24250:SF50">
    <property type="entry name" value="PEPTIDASE S1 DOMAIN-CONTAINING PROTEIN"/>
    <property type="match status" value="1"/>
</dbReference>
<feature type="domain" description="Peptidase S1" evidence="3">
    <location>
        <begin position="89"/>
        <end position="137"/>
    </location>
</feature>